<name>F9XXI1_OLEA2</name>
<dbReference type="EMBL" id="CP000112">
    <property type="protein sequence ID" value="AEL79444.1"/>
    <property type="molecule type" value="Genomic_DNA"/>
</dbReference>
<dbReference type="Proteomes" id="UP000002710">
    <property type="component" value="Chromosome"/>
</dbReference>
<reference evidence="1 2" key="1">
    <citation type="journal article" date="2011" name="J. Bacteriol.">
        <title>Complete genome sequence and updated annotation of Desulfovibrio alaskensis G20.</title>
        <authorList>
            <person name="Hauser L.J."/>
            <person name="Land M.L."/>
            <person name="Brown S.D."/>
            <person name="Larimer F."/>
            <person name="Keller K.L."/>
            <person name="Rapp-Giles B.J."/>
            <person name="Price M.N."/>
            <person name="Lin M."/>
            <person name="Bruce D.C."/>
            <person name="Detter J.C."/>
            <person name="Tapia R."/>
            <person name="Han C.S."/>
            <person name="Goodwin L.A."/>
            <person name="Cheng J.F."/>
            <person name="Pitluck S."/>
            <person name="Copeland A."/>
            <person name="Lucas S."/>
            <person name="Nolan M."/>
            <person name="Lapidus A.L."/>
            <person name="Palumbo A.V."/>
            <person name="Wall J.D."/>
        </authorList>
    </citation>
    <scope>NUCLEOTIDE SEQUENCE [LARGE SCALE GENOMIC DNA]</scope>
    <source>
        <strain evidence="2">ATCC BAA 1058 / DSM 17464 / G20</strain>
    </source>
</reference>
<sequence>MAVMTVFFRHVSFLSQDFSLFQTQITLFYTVKRLYSLATGG</sequence>
<organism evidence="1 2">
    <name type="scientific">Oleidesulfovibrio alaskensis (strain ATCC BAA-1058 / DSM 17464 / G20)</name>
    <name type="common">Desulfovibrio alaskensis</name>
    <dbReference type="NCBI Taxonomy" id="207559"/>
    <lineage>
        <taxon>Bacteria</taxon>
        <taxon>Pseudomonadati</taxon>
        <taxon>Thermodesulfobacteriota</taxon>
        <taxon>Desulfovibrionia</taxon>
        <taxon>Desulfovibrionales</taxon>
        <taxon>Desulfovibrionaceae</taxon>
        <taxon>Oleidesulfovibrio</taxon>
    </lineage>
</organism>
<dbReference type="AlphaFoldDB" id="F9XXI1"/>
<gene>
    <name evidence="1" type="ordered locus">Dde_4039</name>
</gene>
<protein>
    <submittedName>
        <fullName evidence="1">Uncharacterized protein</fullName>
    </submittedName>
</protein>
<evidence type="ECO:0000313" key="1">
    <source>
        <dbReference type="EMBL" id="AEL79444.1"/>
    </source>
</evidence>
<evidence type="ECO:0000313" key="2">
    <source>
        <dbReference type="Proteomes" id="UP000002710"/>
    </source>
</evidence>
<proteinExistence type="predicted"/>
<keyword evidence="2" id="KW-1185">Reference proteome</keyword>
<dbReference type="HOGENOM" id="CLU_3268956_0_0_7"/>
<accession>F9XXI1</accession>
<dbReference type="KEGG" id="dde:Dde_4039"/>